<feature type="transmembrane region" description="Helical" evidence="1">
    <location>
        <begin position="20"/>
        <end position="46"/>
    </location>
</feature>
<keyword evidence="1" id="KW-1133">Transmembrane helix</keyword>
<evidence type="ECO:0000313" key="4">
    <source>
        <dbReference type="Proteomes" id="UP000322997"/>
    </source>
</evidence>
<evidence type="ECO:0000313" key="3">
    <source>
        <dbReference type="EMBL" id="TYS54690.1"/>
    </source>
</evidence>
<sequence length="91" mass="9383">MEVIMESNKTNALAITSLVLGILAIIIPLIGILIGIVAVIIGIKALNQLKVSTEKGKGLAIAGIVCGGGGPFIQLIFLLIIGVISFFNTPQ</sequence>
<evidence type="ECO:0000256" key="1">
    <source>
        <dbReference type="SAM" id="Phobius"/>
    </source>
</evidence>
<feature type="transmembrane region" description="Helical" evidence="1">
    <location>
        <begin position="58"/>
        <end position="87"/>
    </location>
</feature>
<protein>
    <submittedName>
        <fullName evidence="3">DUF4190 domain-containing protein</fullName>
    </submittedName>
</protein>
<dbReference type="AlphaFoldDB" id="A0A5D4RUV5"/>
<dbReference type="Proteomes" id="UP000322997">
    <property type="component" value="Unassembled WGS sequence"/>
</dbReference>
<dbReference type="EMBL" id="VTEQ01000002">
    <property type="protein sequence ID" value="TYS54690.1"/>
    <property type="molecule type" value="Genomic_DNA"/>
</dbReference>
<comment type="caution">
    <text evidence="3">The sequence shown here is derived from an EMBL/GenBank/DDBJ whole genome shotgun (WGS) entry which is preliminary data.</text>
</comment>
<accession>A0A5D4RUV5</accession>
<evidence type="ECO:0000259" key="2">
    <source>
        <dbReference type="Pfam" id="PF13828"/>
    </source>
</evidence>
<organism evidence="3 4">
    <name type="scientific">Rossellomorea marisflavi</name>
    <dbReference type="NCBI Taxonomy" id="189381"/>
    <lineage>
        <taxon>Bacteria</taxon>
        <taxon>Bacillati</taxon>
        <taxon>Bacillota</taxon>
        <taxon>Bacilli</taxon>
        <taxon>Bacillales</taxon>
        <taxon>Bacillaceae</taxon>
        <taxon>Rossellomorea</taxon>
    </lineage>
</organism>
<keyword evidence="1" id="KW-0472">Membrane</keyword>
<gene>
    <name evidence="3" type="ORF">FZC83_07010</name>
</gene>
<name>A0A5D4RUV5_9BACI</name>
<keyword evidence="1" id="KW-0812">Transmembrane</keyword>
<dbReference type="Pfam" id="PF13828">
    <property type="entry name" value="DUF4190"/>
    <property type="match status" value="1"/>
</dbReference>
<dbReference type="OrthoDB" id="1955244at2"/>
<dbReference type="InterPro" id="IPR025241">
    <property type="entry name" value="DUF4190"/>
</dbReference>
<proteinExistence type="predicted"/>
<feature type="domain" description="DUF4190" evidence="2">
    <location>
        <begin position="13"/>
        <end position="68"/>
    </location>
</feature>
<reference evidence="3 4" key="1">
    <citation type="submission" date="2019-08" db="EMBL/GenBank/DDBJ databases">
        <title>Bacillus genomes from the desert of Cuatro Cienegas, Coahuila.</title>
        <authorList>
            <person name="Olmedo-Alvarez G."/>
        </authorList>
    </citation>
    <scope>NUCLEOTIDE SEQUENCE [LARGE SCALE GENOMIC DNA]</scope>
    <source>
        <strain evidence="3 4">CH108_3D</strain>
    </source>
</reference>